<dbReference type="Pfam" id="PF13628">
    <property type="entry name" value="DUF4142"/>
    <property type="match status" value="1"/>
</dbReference>
<dbReference type="Proteomes" id="UP000290401">
    <property type="component" value="Unassembled WGS sequence"/>
</dbReference>
<feature type="domain" description="DUF4142" evidence="1">
    <location>
        <begin position="40"/>
        <end position="173"/>
    </location>
</feature>
<keyword evidence="5" id="KW-1185">Reference proteome</keyword>
<dbReference type="AlphaFoldDB" id="A0AAE6C7L5"/>
<dbReference type="Proteomes" id="UP000288972">
    <property type="component" value="Chromosome"/>
</dbReference>
<evidence type="ECO:0000313" key="3">
    <source>
        <dbReference type="EMBL" id="RXH07461.1"/>
    </source>
</evidence>
<protein>
    <submittedName>
        <fullName evidence="3">DUF4142 domain-containing protein</fullName>
    </submittedName>
</protein>
<dbReference type="PROSITE" id="PS51257">
    <property type="entry name" value="PROKAR_LIPOPROTEIN"/>
    <property type="match status" value="1"/>
</dbReference>
<dbReference type="EMBL" id="CP030053">
    <property type="protein sequence ID" value="QAU45833.1"/>
    <property type="molecule type" value="Genomic_DNA"/>
</dbReference>
<gene>
    <name evidence="3" type="ORF">EAS56_32860</name>
    <name evidence="2" type="ORF">XH91_10960</name>
</gene>
<dbReference type="RefSeq" id="WP_128950611.1">
    <property type="nucleotide sequence ID" value="NZ_CP030053.1"/>
</dbReference>
<dbReference type="KEGG" id="bgz:XH91_10960"/>
<sequence length="189" mass="20526">MGNSILRAGLVAALAVGCWGAALQAEEQGVKSGRALDQIDQKFLSYAAEDNQAEIQLCLIAEKRAANPALKAFARLMVDDHVEVESRLAALANELQANLPDGVGQEGQETLSKLKTLGGHEFEAKFMQAQIKDHSDDIEKYSKQQGSTQNERIRQFATETIPVLQQHVALARAVDAQIENQTTGNAKTK</sequence>
<dbReference type="PANTHER" id="PTHR38593:SF1">
    <property type="entry name" value="BLR2558 PROTEIN"/>
    <property type="match status" value="1"/>
</dbReference>
<reference evidence="2 4" key="1">
    <citation type="submission" date="2018-06" db="EMBL/GenBank/DDBJ databases">
        <title>Comparative genomics of rhizobia nodulating Arachis hypogaea in China.</title>
        <authorList>
            <person name="Li Y."/>
        </authorList>
    </citation>
    <scope>NUCLEOTIDE SEQUENCE [LARGE SCALE GENOMIC DNA]</scope>
    <source>
        <strain evidence="2 4">CCBAU 51670</strain>
    </source>
</reference>
<name>A0AAE6C7L5_9BRAD</name>
<dbReference type="EMBL" id="RDQZ01000039">
    <property type="protein sequence ID" value="RXH07461.1"/>
    <property type="molecule type" value="Genomic_DNA"/>
</dbReference>
<dbReference type="InterPro" id="IPR025419">
    <property type="entry name" value="DUF4142"/>
</dbReference>
<proteinExistence type="predicted"/>
<evidence type="ECO:0000313" key="2">
    <source>
        <dbReference type="EMBL" id="QAU45833.1"/>
    </source>
</evidence>
<evidence type="ECO:0000313" key="4">
    <source>
        <dbReference type="Proteomes" id="UP000288972"/>
    </source>
</evidence>
<evidence type="ECO:0000259" key="1">
    <source>
        <dbReference type="Pfam" id="PF13628"/>
    </source>
</evidence>
<organism evidence="2 4">
    <name type="scientific">Bradyrhizobium guangzhouense</name>
    <dbReference type="NCBI Taxonomy" id="1325095"/>
    <lineage>
        <taxon>Bacteria</taxon>
        <taxon>Pseudomonadati</taxon>
        <taxon>Pseudomonadota</taxon>
        <taxon>Alphaproteobacteria</taxon>
        <taxon>Hyphomicrobiales</taxon>
        <taxon>Nitrobacteraceae</taxon>
        <taxon>Bradyrhizobium</taxon>
    </lineage>
</organism>
<dbReference type="InterPro" id="IPR012347">
    <property type="entry name" value="Ferritin-like"/>
</dbReference>
<accession>A0AAE6C7L5</accession>
<dbReference type="Gene3D" id="1.20.1260.10">
    <property type="match status" value="1"/>
</dbReference>
<reference evidence="3 5" key="2">
    <citation type="submission" date="2018-10" db="EMBL/GenBank/DDBJ databases">
        <title>Bradyrhizobium sp. nov., effective nodules isolated from peanut in China.</title>
        <authorList>
            <person name="Li Y."/>
        </authorList>
    </citation>
    <scope>NUCLEOTIDE SEQUENCE [LARGE SCALE GENOMIC DNA]</scope>
    <source>
        <strain evidence="3 5">CCBAU 53426</strain>
    </source>
</reference>
<evidence type="ECO:0000313" key="5">
    <source>
        <dbReference type="Proteomes" id="UP000290401"/>
    </source>
</evidence>
<dbReference type="PANTHER" id="PTHR38593">
    <property type="entry name" value="BLR2558 PROTEIN"/>
    <property type="match status" value="1"/>
</dbReference>